<keyword evidence="5" id="KW-0349">Heme</keyword>
<comment type="similarity">
    <text evidence="2">Belongs to the cytochrome ubiquinol oxidase subunit 2 family.</text>
</comment>
<dbReference type="PANTHER" id="PTHR43141:SF5">
    <property type="entry name" value="CYTOCHROME BD-I UBIQUINOL OXIDASE SUBUNIT 2"/>
    <property type="match status" value="1"/>
</dbReference>
<evidence type="ECO:0000256" key="11">
    <source>
        <dbReference type="ARBA" id="ARBA00023136"/>
    </source>
</evidence>
<keyword evidence="8" id="KW-0249">Electron transport</keyword>
<dbReference type="Proteomes" id="UP000277007">
    <property type="component" value="Unassembled WGS sequence"/>
</dbReference>
<evidence type="ECO:0000313" key="14">
    <source>
        <dbReference type="Proteomes" id="UP000277007"/>
    </source>
</evidence>
<organism evidence="13 14">
    <name type="scientific">Azospirillum griseum</name>
    <dbReference type="NCBI Taxonomy" id="2496639"/>
    <lineage>
        <taxon>Bacteria</taxon>
        <taxon>Pseudomonadati</taxon>
        <taxon>Pseudomonadota</taxon>
        <taxon>Alphaproteobacteria</taxon>
        <taxon>Rhodospirillales</taxon>
        <taxon>Azospirillaceae</taxon>
        <taxon>Azospirillum</taxon>
    </lineage>
</organism>
<keyword evidence="3" id="KW-0813">Transport</keyword>
<comment type="subcellular location">
    <subcellularLocation>
        <location evidence="1">Cell membrane</location>
        <topology evidence="1">Multi-pass membrane protein</topology>
    </subcellularLocation>
</comment>
<accession>A0A431VBI6</accession>
<evidence type="ECO:0000256" key="1">
    <source>
        <dbReference type="ARBA" id="ARBA00004651"/>
    </source>
</evidence>
<dbReference type="GO" id="GO:0009055">
    <property type="term" value="F:electron transfer activity"/>
    <property type="evidence" value="ECO:0007669"/>
    <property type="project" value="TreeGrafter"/>
</dbReference>
<dbReference type="GO" id="GO:0070069">
    <property type="term" value="C:cytochrome complex"/>
    <property type="evidence" value="ECO:0007669"/>
    <property type="project" value="TreeGrafter"/>
</dbReference>
<feature type="transmembrane region" description="Helical" evidence="12">
    <location>
        <begin position="89"/>
        <end position="109"/>
    </location>
</feature>
<evidence type="ECO:0000256" key="12">
    <source>
        <dbReference type="SAM" id="Phobius"/>
    </source>
</evidence>
<feature type="transmembrane region" description="Helical" evidence="12">
    <location>
        <begin position="268"/>
        <end position="287"/>
    </location>
</feature>
<dbReference type="AlphaFoldDB" id="A0A431VBI6"/>
<proteinExistence type="inferred from homology"/>
<dbReference type="EMBL" id="RXMA01000030">
    <property type="protein sequence ID" value="RTR15864.1"/>
    <property type="molecule type" value="Genomic_DNA"/>
</dbReference>
<evidence type="ECO:0000256" key="6">
    <source>
        <dbReference type="ARBA" id="ARBA00022692"/>
    </source>
</evidence>
<dbReference type="PIRSF" id="PIRSF000267">
    <property type="entry name" value="Cyt_oxidse_sub2"/>
    <property type="match status" value="1"/>
</dbReference>
<dbReference type="GO" id="GO:0005886">
    <property type="term" value="C:plasma membrane"/>
    <property type="evidence" value="ECO:0007669"/>
    <property type="project" value="UniProtKB-SubCell"/>
</dbReference>
<feature type="transmembrane region" description="Helical" evidence="12">
    <location>
        <begin position="121"/>
        <end position="141"/>
    </location>
</feature>
<feature type="transmembrane region" description="Helical" evidence="12">
    <location>
        <begin position="12"/>
        <end position="43"/>
    </location>
</feature>
<name>A0A431VBI6_9PROT</name>
<keyword evidence="4" id="KW-1003">Cell membrane</keyword>
<dbReference type="GO" id="GO:0046872">
    <property type="term" value="F:metal ion binding"/>
    <property type="evidence" value="ECO:0007669"/>
    <property type="project" value="UniProtKB-KW"/>
</dbReference>
<dbReference type="PANTHER" id="PTHR43141">
    <property type="entry name" value="CYTOCHROME BD2 SUBUNIT II"/>
    <property type="match status" value="1"/>
</dbReference>
<gene>
    <name evidence="13" type="primary">cydB</name>
    <name evidence="13" type="ORF">EJ903_22275</name>
</gene>
<protein>
    <submittedName>
        <fullName evidence="13">Cytochrome d ubiquinol oxidase subunit II</fullName>
    </submittedName>
</protein>
<sequence length="383" mass="41004">MHHLVDYEILRLIWWLFLGVLLIGFAIMDGFDLGVAALLPLVARTDVERRVAINSIGPVWDGNQVWLILGAGAIFAAWPAIYAAAFSGFYIALFLVLATLILRPVGFEFRNKIADPRWRSFWDWALFAGGLVPSLVFGVAFGNLLQGVPFRIDGDLRVAYEGSGLFELLNPFGLLAGLLSLAMLTTHGAVYLSLKTEGAVRDRARGFIRVGAPVSVALFALAGVWVFYGVPGYALTTAAVMDGPSNPLFKEAVRQPGAWMANYAAHPWMMAAPALGLVGPLLVWGLSATGRAGLAFIASGLGIAGVVGTAGVSMFPFLMPSSVAPSASLTVWDASSSHVTLFVMLVATLIFLPIVLAYTGFIFRTLRGTVSPADVQRHSNSLY</sequence>
<keyword evidence="7" id="KW-0479">Metal-binding</keyword>
<feature type="transmembrane region" description="Helical" evidence="12">
    <location>
        <begin position="172"/>
        <end position="194"/>
    </location>
</feature>
<keyword evidence="6 12" id="KW-0812">Transmembrane</keyword>
<comment type="caution">
    <text evidence="13">The sequence shown here is derived from an EMBL/GenBank/DDBJ whole genome shotgun (WGS) entry which is preliminary data.</text>
</comment>
<keyword evidence="10" id="KW-0408">Iron</keyword>
<evidence type="ECO:0000256" key="5">
    <source>
        <dbReference type="ARBA" id="ARBA00022617"/>
    </source>
</evidence>
<dbReference type="GO" id="GO:0016682">
    <property type="term" value="F:oxidoreductase activity, acting on diphenols and related substances as donors, oxygen as acceptor"/>
    <property type="evidence" value="ECO:0007669"/>
    <property type="project" value="TreeGrafter"/>
</dbReference>
<evidence type="ECO:0000256" key="4">
    <source>
        <dbReference type="ARBA" id="ARBA00022475"/>
    </source>
</evidence>
<keyword evidence="14" id="KW-1185">Reference proteome</keyword>
<dbReference type="RefSeq" id="WP_126619611.1">
    <property type="nucleotide sequence ID" value="NZ_JBHUCY010000034.1"/>
</dbReference>
<dbReference type="InterPro" id="IPR003317">
    <property type="entry name" value="Cyt-d_oxidase_su2"/>
</dbReference>
<evidence type="ECO:0000256" key="8">
    <source>
        <dbReference type="ARBA" id="ARBA00022982"/>
    </source>
</evidence>
<evidence type="ECO:0000313" key="13">
    <source>
        <dbReference type="EMBL" id="RTR15864.1"/>
    </source>
</evidence>
<dbReference type="NCBIfam" id="TIGR00203">
    <property type="entry name" value="cydB"/>
    <property type="match status" value="1"/>
</dbReference>
<dbReference type="OrthoDB" id="9776710at2"/>
<keyword evidence="9 12" id="KW-1133">Transmembrane helix</keyword>
<dbReference type="Pfam" id="PF02322">
    <property type="entry name" value="Cyt_bd_oxida_II"/>
    <property type="match status" value="1"/>
</dbReference>
<evidence type="ECO:0000256" key="3">
    <source>
        <dbReference type="ARBA" id="ARBA00022448"/>
    </source>
</evidence>
<reference evidence="13 14" key="1">
    <citation type="submission" date="2018-12" db="EMBL/GenBank/DDBJ databases">
        <authorList>
            <person name="Yang Y."/>
        </authorList>
    </citation>
    <scope>NUCLEOTIDE SEQUENCE [LARGE SCALE GENOMIC DNA]</scope>
    <source>
        <strain evidence="13 14">L-25-5w-1</strain>
    </source>
</reference>
<evidence type="ECO:0000256" key="2">
    <source>
        <dbReference type="ARBA" id="ARBA00007543"/>
    </source>
</evidence>
<feature type="transmembrane region" description="Helical" evidence="12">
    <location>
        <begin position="339"/>
        <end position="363"/>
    </location>
</feature>
<dbReference type="GO" id="GO:0019646">
    <property type="term" value="P:aerobic electron transport chain"/>
    <property type="evidence" value="ECO:0007669"/>
    <property type="project" value="TreeGrafter"/>
</dbReference>
<evidence type="ECO:0000256" key="9">
    <source>
        <dbReference type="ARBA" id="ARBA00022989"/>
    </source>
</evidence>
<keyword evidence="11 12" id="KW-0472">Membrane</keyword>
<evidence type="ECO:0000256" key="7">
    <source>
        <dbReference type="ARBA" id="ARBA00022723"/>
    </source>
</evidence>
<evidence type="ECO:0000256" key="10">
    <source>
        <dbReference type="ARBA" id="ARBA00023004"/>
    </source>
</evidence>
<feature type="transmembrane region" description="Helical" evidence="12">
    <location>
        <begin position="294"/>
        <end position="319"/>
    </location>
</feature>
<feature type="transmembrane region" description="Helical" evidence="12">
    <location>
        <begin position="206"/>
        <end position="228"/>
    </location>
</feature>